<organism evidence="1">
    <name type="scientific">marine sediment metagenome</name>
    <dbReference type="NCBI Taxonomy" id="412755"/>
    <lineage>
        <taxon>unclassified sequences</taxon>
        <taxon>metagenomes</taxon>
        <taxon>ecological metagenomes</taxon>
    </lineage>
</organism>
<dbReference type="AlphaFoldDB" id="X1P762"/>
<dbReference type="EMBL" id="BARV01036221">
    <property type="protein sequence ID" value="GAI51688.1"/>
    <property type="molecule type" value="Genomic_DNA"/>
</dbReference>
<comment type="caution">
    <text evidence="1">The sequence shown here is derived from an EMBL/GenBank/DDBJ whole genome shotgun (WGS) entry which is preliminary data.</text>
</comment>
<gene>
    <name evidence="1" type="ORF">S06H3_56321</name>
</gene>
<sequence length="148" mass="15861">MLKKIKLDEAVGMTLAHDVTKVIPGKFKGPAFHRGYVIQKEDIPELLKIGKEHIYVMELEPGEVHEEEAALRIARAIAGSGIEFTRPTEGKVNLKAKSNGLLKVDASLLKELISLGEITIATLHNNTVCQAGAIVAGSPSMGVSSHIA</sequence>
<proteinExistence type="predicted"/>
<accession>X1P762</accession>
<reference evidence="1" key="1">
    <citation type="journal article" date="2014" name="Front. Microbiol.">
        <title>High frequency of phylogenetically diverse reductive dehalogenase-homologous genes in deep subseafloor sedimentary metagenomes.</title>
        <authorList>
            <person name="Kawai M."/>
            <person name="Futagami T."/>
            <person name="Toyoda A."/>
            <person name="Takaki Y."/>
            <person name="Nishi S."/>
            <person name="Hori S."/>
            <person name="Arai W."/>
            <person name="Tsubouchi T."/>
            <person name="Morono Y."/>
            <person name="Uchiyama I."/>
            <person name="Ito T."/>
            <person name="Fujiyama A."/>
            <person name="Inagaki F."/>
            <person name="Takami H."/>
        </authorList>
    </citation>
    <scope>NUCLEOTIDE SEQUENCE</scope>
    <source>
        <strain evidence="1">Expedition CK06-06</strain>
    </source>
</reference>
<protein>
    <submittedName>
        <fullName evidence="1">Uncharacterized protein</fullName>
    </submittedName>
</protein>
<evidence type="ECO:0000313" key="1">
    <source>
        <dbReference type="EMBL" id="GAI51688.1"/>
    </source>
</evidence>
<name>X1P762_9ZZZZ</name>